<feature type="transmembrane region" description="Helical" evidence="1">
    <location>
        <begin position="20"/>
        <end position="44"/>
    </location>
</feature>
<gene>
    <name evidence="2" type="ORF">V8J38_14460</name>
</gene>
<reference evidence="2 3" key="1">
    <citation type="submission" date="2024-02" db="EMBL/GenBank/DDBJ databases">
        <title>Distribution and functional of Brevundimonas-related endobacteria within Verticillium dahliae.</title>
        <authorList>
            <person name="Zeng H."/>
        </authorList>
    </citation>
    <scope>NUCLEOTIDE SEQUENCE [LARGE SCALE GENOMIC DNA]</scope>
    <source>
        <strain evidence="2 3">TRM 44200</strain>
    </source>
</reference>
<dbReference type="RefSeq" id="WP_312219631.1">
    <property type="nucleotide sequence ID" value="NZ_BAAAGH010000006.1"/>
</dbReference>
<keyword evidence="1" id="KW-0472">Membrane</keyword>
<accession>A0ABZ2IBU5</accession>
<proteinExistence type="predicted"/>
<keyword evidence="1" id="KW-0812">Transmembrane</keyword>
<dbReference type="EMBL" id="CP146369">
    <property type="protein sequence ID" value="WWT54431.1"/>
    <property type="molecule type" value="Genomic_DNA"/>
</dbReference>
<name>A0ABZ2IBU5_9CAUL</name>
<sequence length="79" mass="8503">MFKRLFVDHPASVGESYVEHMGVAASFGAAMFVGSLACFVHAVFPGLCVKTGSGVVTTLHRRMVTHRVDPARLTAPEQD</sequence>
<evidence type="ECO:0000313" key="2">
    <source>
        <dbReference type="EMBL" id="WWT54431.1"/>
    </source>
</evidence>
<keyword evidence="3" id="KW-1185">Reference proteome</keyword>
<keyword evidence="1" id="KW-1133">Transmembrane helix</keyword>
<evidence type="ECO:0000313" key="3">
    <source>
        <dbReference type="Proteomes" id="UP001363460"/>
    </source>
</evidence>
<evidence type="ECO:0000256" key="1">
    <source>
        <dbReference type="SAM" id="Phobius"/>
    </source>
</evidence>
<dbReference type="Proteomes" id="UP001363460">
    <property type="component" value="Chromosome"/>
</dbReference>
<protein>
    <submittedName>
        <fullName evidence="2">DUF6356 family protein</fullName>
    </submittedName>
</protein>
<dbReference type="Pfam" id="PF19883">
    <property type="entry name" value="DUF6356"/>
    <property type="match status" value="1"/>
</dbReference>
<organism evidence="2 3">
    <name type="scientific">Brevundimonas olei</name>
    <dbReference type="NCBI Taxonomy" id="657642"/>
    <lineage>
        <taxon>Bacteria</taxon>
        <taxon>Pseudomonadati</taxon>
        <taxon>Pseudomonadota</taxon>
        <taxon>Alphaproteobacteria</taxon>
        <taxon>Caulobacterales</taxon>
        <taxon>Caulobacteraceae</taxon>
        <taxon>Brevundimonas</taxon>
    </lineage>
</organism>
<dbReference type="InterPro" id="IPR045936">
    <property type="entry name" value="DUF6356"/>
</dbReference>